<dbReference type="RefSeq" id="XP_030620531.1">
    <property type="nucleotide sequence ID" value="XM_030764671.1"/>
</dbReference>
<feature type="transmembrane region" description="Helical" evidence="6">
    <location>
        <begin position="333"/>
        <end position="358"/>
    </location>
</feature>
<evidence type="ECO:0000256" key="4">
    <source>
        <dbReference type="ARBA" id="ARBA00023136"/>
    </source>
</evidence>
<feature type="region of interest" description="Disordered" evidence="5">
    <location>
        <begin position="573"/>
        <end position="598"/>
    </location>
</feature>
<dbReference type="Pfam" id="PF00916">
    <property type="entry name" value="Sulfate_transp"/>
    <property type="match status" value="1"/>
</dbReference>
<dbReference type="InterPro" id="IPR002645">
    <property type="entry name" value="STAS_dom"/>
</dbReference>
<feature type="compositionally biased region" description="Basic and acidic residues" evidence="5">
    <location>
        <begin position="579"/>
        <end position="598"/>
    </location>
</feature>
<dbReference type="Proteomes" id="UP000504632">
    <property type="component" value="Chromosome 2"/>
</dbReference>
<evidence type="ECO:0000256" key="2">
    <source>
        <dbReference type="ARBA" id="ARBA00022692"/>
    </source>
</evidence>
<dbReference type="GO" id="GO:0008271">
    <property type="term" value="F:secondary active sulfate transmembrane transporter activity"/>
    <property type="evidence" value="ECO:0007669"/>
    <property type="project" value="InterPro"/>
</dbReference>
<evidence type="ECO:0000313" key="9">
    <source>
        <dbReference type="RefSeq" id="XP_030620530.1"/>
    </source>
</evidence>
<evidence type="ECO:0000313" key="10">
    <source>
        <dbReference type="RefSeq" id="XP_030620531.1"/>
    </source>
</evidence>
<dbReference type="PANTHER" id="PTHR11814">
    <property type="entry name" value="SULFATE TRANSPORTER"/>
    <property type="match status" value="1"/>
</dbReference>
<reference evidence="9 10" key="1">
    <citation type="submission" date="2025-04" db="UniProtKB">
        <authorList>
            <consortium name="RefSeq"/>
        </authorList>
    </citation>
    <scope>IDENTIFICATION</scope>
</reference>
<dbReference type="InterPro" id="IPR018045">
    <property type="entry name" value="S04_transporter_CS"/>
</dbReference>
<dbReference type="GO" id="GO:0016020">
    <property type="term" value="C:membrane"/>
    <property type="evidence" value="ECO:0007669"/>
    <property type="project" value="UniProtKB-SubCell"/>
</dbReference>
<keyword evidence="3 6" id="KW-1133">Transmembrane helix</keyword>
<evidence type="ECO:0000256" key="1">
    <source>
        <dbReference type="ARBA" id="ARBA00004141"/>
    </source>
</evidence>
<evidence type="ECO:0000313" key="8">
    <source>
        <dbReference type="Proteomes" id="UP000504632"/>
    </source>
</evidence>
<name>A0A6J2UN94_CHACN</name>
<keyword evidence="2 6" id="KW-0812">Transmembrane</keyword>
<gene>
    <name evidence="9 10" type="primary">LOC115804302</name>
</gene>
<dbReference type="InterPro" id="IPR036513">
    <property type="entry name" value="STAS_dom_sf"/>
</dbReference>
<comment type="subcellular location">
    <subcellularLocation>
        <location evidence="1">Membrane</location>
        <topology evidence="1">Multi-pass membrane protein</topology>
    </subcellularLocation>
</comment>
<dbReference type="GeneID" id="115804302"/>
<feature type="transmembrane region" description="Helical" evidence="6">
    <location>
        <begin position="421"/>
        <end position="451"/>
    </location>
</feature>
<feature type="transmembrane region" description="Helical" evidence="6">
    <location>
        <begin position="201"/>
        <end position="225"/>
    </location>
</feature>
<dbReference type="OrthoDB" id="288203at2759"/>
<dbReference type="RefSeq" id="XP_030620530.1">
    <property type="nucleotide sequence ID" value="XM_030764670.1"/>
</dbReference>
<keyword evidence="4 6" id="KW-0472">Membrane</keyword>
<dbReference type="CTD" id="1836"/>
<proteinExistence type="predicted"/>
<sequence>MMTGDDCASEDGAQSGPFTPLILEEQEKEAESWTNVLIRKVKKRCSCSRAQAKALLLDSMPILRWLPRYQLRAWLLGDVMSGLIVGILLVPQSIAYSLLAGQDPIYGLYTSFFSSIIYTVLGSSRHISVGIFGVLCLLVGQVVDRELVAAGYPTETNQTAVDGLQNVTGPLCDRSCYAITVGATVTFTAGVYQVLMGLLQVGFVSVFLSDSLLSGFATGASLTILTSQLKYLLGIKVPRAQGWFTLFKTWISLLRNIHKTNVCDLVTSIICLLVLVPTKELNDRFKSKLKAPIPFELFVVIVATLASHFGHFQEEYGSDVSGDIPTGFMPPQLPAWSLIPNVAVDAFSIAIVGFAITVSLSEMFAKKHGYVVDANQEMYAIGFCNIFPSFFRCFTTSAALTKTLVKESTGCQTQLSGLVTALVLLLVLLVIAPLFYSLQKCVLAVIIVVNLRGALRKFRDVPRMWRVNRVDAAIWLVTMATSALVNTELGLLVGVLVSAFCVLGRTQSARALQLGKAGELEVYEDLASYKGLQTQPGVAIFRYEAPIYYANQALFKKCLYRSVGLDPLKEKARRKKLERQKQKQEKSEEGGAKGKEPESSTSVFLAHCVSFHTLILDCSPVLFLDTAGVNALKEVCKDYRELGVRLLLAQCNISVIESLRKGGYYNQKDGNTEKLFFTIGDAVCYAKSLSSQNGDCDTVC</sequence>
<organism evidence="8 10">
    <name type="scientific">Chanos chanos</name>
    <name type="common">Milkfish</name>
    <name type="synonym">Mugil chanos</name>
    <dbReference type="NCBI Taxonomy" id="29144"/>
    <lineage>
        <taxon>Eukaryota</taxon>
        <taxon>Metazoa</taxon>
        <taxon>Chordata</taxon>
        <taxon>Craniata</taxon>
        <taxon>Vertebrata</taxon>
        <taxon>Euteleostomi</taxon>
        <taxon>Actinopterygii</taxon>
        <taxon>Neopterygii</taxon>
        <taxon>Teleostei</taxon>
        <taxon>Ostariophysi</taxon>
        <taxon>Gonorynchiformes</taxon>
        <taxon>Chanidae</taxon>
        <taxon>Chanos</taxon>
    </lineage>
</organism>
<keyword evidence="8" id="KW-1185">Reference proteome</keyword>
<feature type="transmembrane region" description="Helical" evidence="6">
    <location>
        <begin position="472"/>
        <end position="500"/>
    </location>
</feature>
<feature type="transmembrane region" description="Helical" evidence="6">
    <location>
        <begin position="176"/>
        <end position="195"/>
    </location>
</feature>
<feature type="domain" description="STAS" evidence="7">
    <location>
        <begin position="528"/>
        <end position="686"/>
    </location>
</feature>
<dbReference type="CDD" id="cd07042">
    <property type="entry name" value="STAS_SulP_like_sulfate_transporter"/>
    <property type="match status" value="1"/>
</dbReference>
<feature type="transmembrane region" description="Helical" evidence="6">
    <location>
        <begin position="379"/>
        <end position="401"/>
    </location>
</feature>
<dbReference type="PROSITE" id="PS01130">
    <property type="entry name" value="SLC26A"/>
    <property type="match status" value="1"/>
</dbReference>
<dbReference type="Pfam" id="PF01740">
    <property type="entry name" value="STAS"/>
    <property type="match status" value="1"/>
</dbReference>
<dbReference type="AlphaFoldDB" id="A0A6J2UN94"/>
<protein>
    <submittedName>
        <fullName evidence="9 10">Sulfate transporter-like</fullName>
    </submittedName>
</protein>
<evidence type="ECO:0000256" key="3">
    <source>
        <dbReference type="ARBA" id="ARBA00022989"/>
    </source>
</evidence>
<dbReference type="InterPro" id="IPR011547">
    <property type="entry name" value="SLC26A/SulP_dom"/>
</dbReference>
<evidence type="ECO:0000256" key="5">
    <source>
        <dbReference type="SAM" id="MobiDB-lite"/>
    </source>
</evidence>
<feature type="transmembrane region" description="Helical" evidence="6">
    <location>
        <begin position="293"/>
        <end position="313"/>
    </location>
</feature>
<dbReference type="InterPro" id="IPR001902">
    <property type="entry name" value="SLC26A/SulP_fam"/>
</dbReference>
<feature type="transmembrane region" description="Helical" evidence="6">
    <location>
        <begin position="73"/>
        <end position="99"/>
    </location>
</feature>
<dbReference type="PROSITE" id="PS50801">
    <property type="entry name" value="STAS"/>
    <property type="match status" value="1"/>
</dbReference>
<accession>A0A6J2UN94</accession>
<evidence type="ECO:0000259" key="7">
    <source>
        <dbReference type="PROSITE" id="PS50801"/>
    </source>
</evidence>
<dbReference type="SUPFAM" id="SSF52091">
    <property type="entry name" value="SpoIIaa-like"/>
    <property type="match status" value="1"/>
</dbReference>
<dbReference type="NCBIfam" id="TIGR00815">
    <property type="entry name" value="sulP"/>
    <property type="match status" value="1"/>
</dbReference>
<evidence type="ECO:0000256" key="6">
    <source>
        <dbReference type="SAM" id="Phobius"/>
    </source>
</evidence>
<dbReference type="Gene3D" id="3.30.750.24">
    <property type="entry name" value="STAS domain"/>
    <property type="match status" value="1"/>
</dbReference>
<feature type="transmembrane region" description="Helical" evidence="6">
    <location>
        <begin position="105"/>
        <end position="121"/>
    </location>
</feature>